<keyword evidence="7 9" id="KW-0030">Aminoacyl-tRNA synthetase</keyword>
<keyword evidence="9 10" id="KW-0460">Magnesium</keyword>
<dbReference type="PROSITE" id="PS50862">
    <property type="entry name" value="AA_TRNA_LIGASE_II"/>
    <property type="match status" value="1"/>
</dbReference>
<dbReference type="NCBIfam" id="TIGR00499">
    <property type="entry name" value="lysS_bact"/>
    <property type="match status" value="1"/>
</dbReference>
<evidence type="ECO:0000313" key="13">
    <source>
        <dbReference type="Proteomes" id="UP000886884"/>
    </source>
</evidence>
<reference evidence="12" key="2">
    <citation type="journal article" date="2021" name="PeerJ">
        <title>Extensive microbial diversity within the chicken gut microbiome revealed by metagenomics and culture.</title>
        <authorList>
            <person name="Gilroy R."/>
            <person name="Ravi A."/>
            <person name="Getino M."/>
            <person name="Pursley I."/>
            <person name="Horton D.L."/>
            <person name="Alikhan N.F."/>
            <person name="Baker D."/>
            <person name="Gharbi K."/>
            <person name="Hall N."/>
            <person name="Watson M."/>
            <person name="Adriaenssens E.M."/>
            <person name="Foster-Nyarko E."/>
            <person name="Jarju S."/>
            <person name="Secka A."/>
            <person name="Antonio M."/>
            <person name="Oren A."/>
            <person name="Chaudhuri R.R."/>
            <person name="La Ragione R."/>
            <person name="Hildebrand F."/>
            <person name="Pallen M.J."/>
        </authorList>
    </citation>
    <scope>NUCLEOTIDE SEQUENCE</scope>
    <source>
        <strain evidence="12">CHK183-6373</strain>
    </source>
</reference>
<dbReference type="InterPro" id="IPR006195">
    <property type="entry name" value="aa-tRNA-synth_II"/>
</dbReference>
<dbReference type="GO" id="GO:0016740">
    <property type="term" value="F:transferase activity"/>
    <property type="evidence" value="ECO:0007669"/>
    <property type="project" value="UniProtKB-ARBA"/>
</dbReference>
<keyword evidence="4 9" id="KW-0547">Nucleotide-binding</keyword>
<dbReference type="InterPro" id="IPR045864">
    <property type="entry name" value="aa-tRNA-synth_II/BPL/LPL"/>
</dbReference>
<evidence type="ECO:0000256" key="10">
    <source>
        <dbReference type="RuleBase" id="RU000336"/>
    </source>
</evidence>
<keyword evidence="5 9" id="KW-0067">ATP-binding</keyword>
<dbReference type="Proteomes" id="UP000886884">
    <property type="component" value="Unassembled WGS sequence"/>
</dbReference>
<dbReference type="Gene3D" id="3.30.930.10">
    <property type="entry name" value="Bira Bifunctional Protein, Domain 2"/>
    <property type="match status" value="1"/>
</dbReference>
<evidence type="ECO:0000256" key="9">
    <source>
        <dbReference type="HAMAP-Rule" id="MF_00252"/>
    </source>
</evidence>
<dbReference type="GO" id="GO:0005524">
    <property type="term" value="F:ATP binding"/>
    <property type="evidence" value="ECO:0007669"/>
    <property type="project" value="UniProtKB-UniRule"/>
</dbReference>
<evidence type="ECO:0000256" key="8">
    <source>
        <dbReference type="ARBA" id="ARBA00048573"/>
    </source>
</evidence>
<dbReference type="AlphaFoldDB" id="A0A9D1P8G9"/>
<keyword evidence="9" id="KW-0963">Cytoplasm</keyword>
<dbReference type="GO" id="GO:0140096">
    <property type="term" value="F:catalytic activity, acting on a protein"/>
    <property type="evidence" value="ECO:0007669"/>
    <property type="project" value="UniProtKB-ARBA"/>
</dbReference>
<name>A0A9D1P8G9_9FIRM</name>
<dbReference type="PANTHER" id="PTHR42918:SF15">
    <property type="entry name" value="LYSINE--TRNA LIGASE, CHLOROPLASTIC_MITOCHONDRIAL"/>
    <property type="match status" value="1"/>
</dbReference>
<evidence type="ECO:0000256" key="5">
    <source>
        <dbReference type="ARBA" id="ARBA00022840"/>
    </source>
</evidence>
<dbReference type="InterPro" id="IPR018149">
    <property type="entry name" value="Lys-tRNA-synth_II_C"/>
</dbReference>
<keyword evidence="2 9" id="KW-0436">Ligase</keyword>
<dbReference type="Pfam" id="PF00152">
    <property type="entry name" value="tRNA-synt_2"/>
    <property type="match status" value="1"/>
</dbReference>
<comment type="catalytic activity">
    <reaction evidence="8 9 10">
        <text>tRNA(Lys) + L-lysine + ATP = L-lysyl-tRNA(Lys) + AMP + diphosphate</text>
        <dbReference type="Rhea" id="RHEA:20792"/>
        <dbReference type="Rhea" id="RHEA-COMP:9696"/>
        <dbReference type="Rhea" id="RHEA-COMP:9697"/>
        <dbReference type="ChEBI" id="CHEBI:30616"/>
        <dbReference type="ChEBI" id="CHEBI:32551"/>
        <dbReference type="ChEBI" id="CHEBI:33019"/>
        <dbReference type="ChEBI" id="CHEBI:78442"/>
        <dbReference type="ChEBI" id="CHEBI:78529"/>
        <dbReference type="ChEBI" id="CHEBI:456215"/>
        <dbReference type="EC" id="6.1.1.6"/>
    </reaction>
</comment>
<dbReference type="GO" id="GO:0000287">
    <property type="term" value="F:magnesium ion binding"/>
    <property type="evidence" value="ECO:0007669"/>
    <property type="project" value="UniProtKB-UniRule"/>
</dbReference>
<sequence length="498" mass="56950">MADYNSADWAREVSEQSRIRLDKLHALVQAGKNPYQLTRYDVTHSSKQILEGFDALSQEGVSVSIAGRMMSRRVMGKASFAHLLDRDGQIQVYVKRDIVGEEAYAAFKDYDIGDVLGVTGKVFRTHAGEITVEAAQITLLTKSLHPLPEKWHGLKDTDMRYRQRYLDLIVNPEVRDTFVMRSRIHNEVRKFLDGRGFLEVDTPVLGTLEIGAAARPFITHHNALDIDMYLRIETELHLKRLIVGGLERVYEVGRIFRNEGMDVRHNPEFTSVELYQAYTDYFGMMELIEALFKQVAQNVLGTLDISYQGEAIHLGGEWPRMTMKEAVKRYAGVDFDAWQSDEDARQAVKQAGFEPEKNATKGECLNQLFEETVEQNLVQPTFIYDYPIEVSPLAKRKADDPMFTERFEFFMIRFEMGNAFSELNDPIDQRERFEKQVALRKAQGIHAEVDEDFVTALEYGLPPTGGLGFGMDRMVMLFTDSPSIRDVLLFPTMKPISK</sequence>
<dbReference type="FunFam" id="2.40.50.140:FF:000024">
    <property type="entry name" value="Lysine--tRNA ligase"/>
    <property type="match status" value="1"/>
</dbReference>
<dbReference type="GO" id="GO:0006430">
    <property type="term" value="P:lysyl-tRNA aminoacylation"/>
    <property type="evidence" value="ECO:0007669"/>
    <property type="project" value="UniProtKB-UniRule"/>
</dbReference>
<dbReference type="SUPFAM" id="SSF50249">
    <property type="entry name" value="Nucleic acid-binding proteins"/>
    <property type="match status" value="1"/>
</dbReference>
<dbReference type="CDD" id="cd00775">
    <property type="entry name" value="LysRS_core"/>
    <property type="match status" value="1"/>
</dbReference>
<dbReference type="InterPro" id="IPR044136">
    <property type="entry name" value="Lys-tRNA-ligase_II_N"/>
</dbReference>
<dbReference type="EMBL" id="DVOT01000201">
    <property type="protein sequence ID" value="HIV28501.1"/>
    <property type="molecule type" value="Genomic_DNA"/>
</dbReference>
<comment type="caution">
    <text evidence="12">The sequence shown here is derived from an EMBL/GenBank/DDBJ whole genome shotgun (WGS) entry which is preliminary data.</text>
</comment>
<feature type="binding site" evidence="9">
    <location>
        <position position="415"/>
    </location>
    <ligand>
        <name>Mg(2+)</name>
        <dbReference type="ChEBI" id="CHEBI:18420"/>
        <label>2</label>
    </ligand>
</feature>
<accession>A0A9D1P8G9</accession>
<comment type="cofactor">
    <cofactor evidence="9 10">
        <name>Mg(2+)</name>
        <dbReference type="ChEBI" id="CHEBI:18420"/>
    </cofactor>
    <text evidence="9 10">Binds 3 Mg(2+) ions per subunit.</text>
</comment>
<dbReference type="NCBIfam" id="NF001756">
    <property type="entry name" value="PRK00484.1"/>
    <property type="match status" value="1"/>
</dbReference>
<dbReference type="InterPro" id="IPR004364">
    <property type="entry name" value="Aa-tRNA-synt_II"/>
</dbReference>
<evidence type="ECO:0000256" key="1">
    <source>
        <dbReference type="ARBA" id="ARBA00008226"/>
    </source>
</evidence>
<gene>
    <name evidence="9 12" type="primary">lysS</name>
    <name evidence="12" type="ORF">IAA64_11045</name>
</gene>
<dbReference type="CDD" id="cd04322">
    <property type="entry name" value="LysRS_N"/>
    <property type="match status" value="1"/>
</dbReference>
<dbReference type="GO" id="GO:0005829">
    <property type="term" value="C:cytosol"/>
    <property type="evidence" value="ECO:0007669"/>
    <property type="project" value="TreeGrafter"/>
</dbReference>
<feature type="domain" description="Aminoacyl-transfer RNA synthetases class-II family profile" evidence="11">
    <location>
        <begin position="178"/>
        <end position="495"/>
    </location>
</feature>
<evidence type="ECO:0000256" key="2">
    <source>
        <dbReference type="ARBA" id="ARBA00022598"/>
    </source>
</evidence>
<protein>
    <recommendedName>
        <fullName evidence="9">Lysine--tRNA ligase</fullName>
        <ecNumber evidence="9">6.1.1.6</ecNumber>
    </recommendedName>
    <alternativeName>
        <fullName evidence="9">Lysyl-tRNA synthetase</fullName>
        <shortName evidence="9">LysRS</shortName>
    </alternativeName>
</protein>
<dbReference type="InterPro" id="IPR002313">
    <property type="entry name" value="Lys-tRNA-ligase_II"/>
</dbReference>
<evidence type="ECO:0000313" key="12">
    <source>
        <dbReference type="EMBL" id="HIV28501.1"/>
    </source>
</evidence>
<keyword evidence="6 9" id="KW-0648">Protein biosynthesis</keyword>
<feature type="binding site" evidence="9">
    <location>
        <position position="415"/>
    </location>
    <ligand>
        <name>Mg(2+)</name>
        <dbReference type="ChEBI" id="CHEBI:18420"/>
        <label>1</label>
    </ligand>
</feature>
<dbReference type="GO" id="GO:0000049">
    <property type="term" value="F:tRNA binding"/>
    <property type="evidence" value="ECO:0007669"/>
    <property type="project" value="TreeGrafter"/>
</dbReference>
<dbReference type="Gene3D" id="2.40.50.140">
    <property type="entry name" value="Nucleic acid-binding proteins"/>
    <property type="match status" value="1"/>
</dbReference>
<comment type="subcellular location">
    <subcellularLocation>
        <location evidence="9">Cytoplasm</location>
    </subcellularLocation>
</comment>
<dbReference type="InterPro" id="IPR004365">
    <property type="entry name" value="NA-bd_OB_tRNA"/>
</dbReference>
<organism evidence="12 13">
    <name type="scientific">Candidatus Ornithocaccomicrobium faecavium</name>
    <dbReference type="NCBI Taxonomy" id="2840890"/>
    <lineage>
        <taxon>Bacteria</taxon>
        <taxon>Bacillati</taxon>
        <taxon>Bacillota</taxon>
        <taxon>Clostridia</taxon>
        <taxon>Candidatus Ornithocaccomicrobium</taxon>
    </lineage>
</organism>
<reference evidence="12" key="1">
    <citation type="submission" date="2020-10" db="EMBL/GenBank/DDBJ databases">
        <authorList>
            <person name="Gilroy R."/>
        </authorList>
    </citation>
    <scope>NUCLEOTIDE SEQUENCE</scope>
    <source>
        <strain evidence="12">CHK183-6373</strain>
    </source>
</reference>
<feature type="binding site" evidence="9">
    <location>
        <position position="408"/>
    </location>
    <ligand>
        <name>Mg(2+)</name>
        <dbReference type="ChEBI" id="CHEBI:18420"/>
        <label>1</label>
    </ligand>
</feature>
<evidence type="ECO:0000256" key="3">
    <source>
        <dbReference type="ARBA" id="ARBA00022723"/>
    </source>
</evidence>
<comment type="subunit">
    <text evidence="9">Homodimer.</text>
</comment>
<dbReference type="GO" id="GO:0004824">
    <property type="term" value="F:lysine-tRNA ligase activity"/>
    <property type="evidence" value="ECO:0007669"/>
    <property type="project" value="UniProtKB-UniRule"/>
</dbReference>
<dbReference type="PANTHER" id="PTHR42918">
    <property type="entry name" value="LYSYL-TRNA SYNTHETASE"/>
    <property type="match status" value="1"/>
</dbReference>
<dbReference type="PRINTS" id="PR00982">
    <property type="entry name" value="TRNASYNTHLYS"/>
</dbReference>
<evidence type="ECO:0000256" key="7">
    <source>
        <dbReference type="ARBA" id="ARBA00023146"/>
    </source>
</evidence>
<proteinExistence type="inferred from homology"/>
<dbReference type="SUPFAM" id="SSF55681">
    <property type="entry name" value="Class II aaRS and biotin synthetases"/>
    <property type="match status" value="1"/>
</dbReference>
<keyword evidence="3 9" id="KW-0479">Metal-binding</keyword>
<evidence type="ECO:0000256" key="6">
    <source>
        <dbReference type="ARBA" id="ARBA00022917"/>
    </source>
</evidence>
<dbReference type="EC" id="6.1.1.6" evidence="9"/>
<comment type="similarity">
    <text evidence="1 9">Belongs to the class-II aminoacyl-tRNA synthetase family.</text>
</comment>
<dbReference type="HAMAP" id="MF_00252">
    <property type="entry name" value="Lys_tRNA_synth_class2"/>
    <property type="match status" value="1"/>
</dbReference>
<evidence type="ECO:0000259" key="11">
    <source>
        <dbReference type="PROSITE" id="PS50862"/>
    </source>
</evidence>
<dbReference type="Pfam" id="PF01336">
    <property type="entry name" value="tRNA_anti-codon"/>
    <property type="match status" value="1"/>
</dbReference>
<evidence type="ECO:0000256" key="4">
    <source>
        <dbReference type="ARBA" id="ARBA00022741"/>
    </source>
</evidence>
<dbReference type="InterPro" id="IPR012340">
    <property type="entry name" value="NA-bd_OB-fold"/>
</dbReference>